<keyword evidence="2" id="KW-1185">Reference proteome</keyword>
<evidence type="ECO:0000313" key="1">
    <source>
        <dbReference type="EMBL" id="GAA0143193.1"/>
    </source>
</evidence>
<reference evidence="1 2" key="1">
    <citation type="submission" date="2024-01" db="EMBL/GenBank/DDBJ databases">
        <title>The complete chloroplast genome sequence of Lithospermum erythrorhizon: insights into the phylogenetic relationship among Boraginaceae species and the maternal lineages of purple gromwells.</title>
        <authorList>
            <person name="Okada T."/>
            <person name="Watanabe K."/>
        </authorList>
    </citation>
    <scope>NUCLEOTIDE SEQUENCE [LARGE SCALE GENOMIC DNA]</scope>
</reference>
<comment type="caution">
    <text evidence="1">The sequence shown here is derived from an EMBL/GenBank/DDBJ whole genome shotgun (WGS) entry which is preliminary data.</text>
</comment>
<dbReference type="SUPFAM" id="SSF56672">
    <property type="entry name" value="DNA/RNA polymerases"/>
    <property type="match status" value="1"/>
</dbReference>
<dbReference type="PANTHER" id="PTHR24559:SF444">
    <property type="entry name" value="REVERSE TRANSCRIPTASE DOMAIN-CONTAINING PROTEIN"/>
    <property type="match status" value="1"/>
</dbReference>
<evidence type="ECO:0000313" key="2">
    <source>
        <dbReference type="Proteomes" id="UP001454036"/>
    </source>
</evidence>
<gene>
    <name evidence="1" type="ORF">LIER_03935</name>
</gene>
<dbReference type="PANTHER" id="PTHR24559">
    <property type="entry name" value="TRANSPOSON TY3-I GAG-POL POLYPROTEIN"/>
    <property type="match status" value="1"/>
</dbReference>
<dbReference type="Gene3D" id="3.10.10.10">
    <property type="entry name" value="HIV Type 1 Reverse Transcriptase, subunit A, domain 1"/>
    <property type="match status" value="1"/>
</dbReference>
<dbReference type="EMBL" id="BAABME010000487">
    <property type="protein sequence ID" value="GAA0143193.1"/>
    <property type="molecule type" value="Genomic_DNA"/>
</dbReference>
<dbReference type="InterPro" id="IPR043502">
    <property type="entry name" value="DNA/RNA_pol_sf"/>
</dbReference>
<dbReference type="AlphaFoldDB" id="A0AAV3NZL8"/>
<dbReference type="InterPro" id="IPR053134">
    <property type="entry name" value="RNA-dir_DNA_polymerase"/>
</dbReference>
<dbReference type="Proteomes" id="UP001454036">
    <property type="component" value="Unassembled WGS sequence"/>
</dbReference>
<accession>A0AAV3NZL8</accession>
<name>A0AAV3NZL8_LITER</name>
<proteinExistence type="predicted"/>
<protein>
    <submittedName>
        <fullName evidence="1">Uncharacterized protein</fullName>
    </submittedName>
</protein>
<sequence length="135" mass="15380">MLDGKHEESLVDLIREYKDIFAWELEDMLGINTLGTLHKLHVDSLLLKADAIRELQFPEWIANVALVKKSNGTWRMCTNFTSLKKVCPKDFYPLPYIVRFIDGKPRVPSCTGMTNPARHLKIEGILEPSKAIIAT</sequence>
<organism evidence="1 2">
    <name type="scientific">Lithospermum erythrorhizon</name>
    <name type="common">Purple gromwell</name>
    <name type="synonym">Lithospermum officinale var. erythrorhizon</name>
    <dbReference type="NCBI Taxonomy" id="34254"/>
    <lineage>
        <taxon>Eukaryota</taxon>
        <taxon>Viridiplantae</taxon>
        <taxon>Streptophyta</taxon>
        <taxon>Embryophyta</taxon>
        <taxon>Tracheophyta</taxon>
        <taxon>Spermatophyta</taxon>
        <taxon>Magnoliopsida</taxon>
        <taxon>eudicotyledons</taxon>
        <taxon>Gunneridae</taxon>
        <taxon>Pentapetalae</taxon>
        <taxon>asterids</taxon>
        <taxon>lamiids</taxon>
        <taxon>Boraginales</taxon>
        <taxon>Boraginaceae</taxon>
        <taxon>Boraginoideae</taxon>
        <taxon>Lithospermeae</taxon>
        <taxon>Lithospermum</taxon>
    </lineage>
</organism>